<keyword evidence="1" id="KW-1133">Transmembrane helix</keyword>
<accession>A0A1I1N1Z1</accession>
<name>A0A1I1N1Z1_9GAMM</name>
<keyword evidence="3" id="KW-1185">Reference proteome</keyword>
<feature type="transmembrane region" description="Helical" evidence="1">
    <location>
        <begin position="12"/>
        <end position="31"/>
    </location>
</feature>
<keyword evidence="1" id="KW-0812">Transmembrane</keyword>
<dbReference type="EMBL" id="FOMJ01000001">
    <property type="protein sequence ID" value="SFC91661.1"/>
    <property type="molecule type" value="Genomic_DNA"/>
</dbReference>
<organism evidence="2 3">
    <name type="scientific">Thiohalospira halophila DSM 15071</name>
    <dbReference type="NCBI Taxonomy" id="1123397"/>
    <lineage>
        <taxon>Bacteria</taxon>
        <taxon>Pseudomonadati</taxon>
        <taxon>Pseudomonadota</taxon>
        <taxon>Gammaproteobacteria</taxon>
        <taxon>Thiohalospirales</taxon>
        <taxon>Thiohalospiraceae</taxon>
        <taxon>Thiohalospira</taxon>
    </lineage>
</organism>
<protein>
    <submittedName>
        <fullName evidence="2">Uncharacterized protein</fullName>
    </submittedName>
</protein>
<dbReference type="STRING" id="1123397.SAMN05660831_00072"/>
<keyword evidence="1" id="KW-0472">Membrane</keyword>
<dbReference type="Proteomes" id="UP000198611">
    <property type="component" value="Unassembled WGS sequence"/>
</dbReference>
<evidence type="ECO:0000313" key="2">
    <source>
        <dbReference type="EMBL" id="SFC91661.1"/>
    </source>
</evidence>
<evidence type="ECO:0000256" key="1">
    <source>
        <dbReference type="SAM" id="Phobius"/>
    </source>
</evidence>
<evidence type="ECO:0000313" key="3">
    <source>
        <dbReference type="Proteomes" id="UP000198611"/>
    </source>
</evidence>
<sequence length="108" mass="11644">MKALLKDPFTWVMAAMVAGAVAWMVAGMPGWPGQEEAKGEAHGEIVILDPSRVMEKMREEADDPDAVTAEAVARRLKAISGQLTEKGYIVLDAGVVFDAPEDAFVEIE</sequence>
<dbReference type="AlphaFoldDB" id="A0A1I1N1Z1"/>
<gene>
    <name evidence="2" type="ORF">SAMN05660831_00072</name>
</gene>
<proteinExistence type="predicted"/>
<dbReference type="RefSeq" id="WP_093426775.1">
    <property type="nucleotide sequence ID" value="NZ_FOMJ01000001.1"/>
</dbReference>
<reference evidence="2 3" key="1">
    <citation type="submission" date="2016-10" db="EMBL/GenBank/DDBJ databases">
        <authorList>
            <person name="de Groot N.N."/>
        </authorList>
    </citation>
    <scope>NUCLEOTIDE SEQUENCE [LARGE SCALE GENOMIC DNA]</scope>
    <source>
        <strain evidence="2 3">HL3</strain>
    </source>
</reference>